<sequence length="141" mass="16378">MISYVTGFMYSPDGSQVVLINKNKPEWQKGKFNGVGGKIEAEESANHAIVREFFEETGVITKLSDWQCFLILTNSNNYRVYMFYTYSEKFNQVKTVEKEIVSLHSVYQLPINIISNLSWLIPLSQDQKIKFNNPIMMFCRS</sequence>
<dbReference type="GeneID" id="92278269"/>
<evidence type="ECO:0000259" key="3">
    <source>
        <dbReference type="Pfam" id="PF00293"/>
    </source>
</evidence>
<evidence type="ECO:0000256" key="1">
    <source>
        <dbReference type="ARBA" id="ARBA00001946"/>
    </source>
</evidence>
<proteinExistence type="predicted"/>
<name>A0AAI9D9Q1_PROST</name>
<dbReference type="InterPro" id="IPR020084">
    <property type="entry name" value="NUDIX_hydrolase_CS"/>
</dbReference>
<dbReference type="Gene3D" id="3.90.79.10">
    <property type="entry name" value="Nucleoside Triphosphate Pyrophosphohydrolase"/>
    <property type="match status" value="1"/>
</dbReference>
<dbReference type="InterPro" id="IPR015797">
    <property type="entry name" value="NUDIX_hydrolase-like_dom_sf"/>
</dbReference>
<dbReference type="SUPFAM" id="SSF55811">
    <property type="entry name" value="Nudix"/>
    <property type="match status" value="1"/>
</dbReference>
<dbReference type="InterPro" id="IPR000086">
    <property type="entry name" value="NUDIX_hydrolase_dom"/>
</dbReference>
<accession>A0AAI9D9Q1</accession>
<dbReference type="PROSITE" id="PS00893">
    <property type="entry name" value="NUDIX_BOX"/>
    <property type="match status" value="1"/>
</dbReference>
<reference evidence="4" key="1">
    <citation type="submission" date="2024-02" db="EMBL/GenBank/DDBJ databases">
        <authorList>
            <consortium name="Clinical and Environmental Microbiology Branch: Whole genome sequencing antimicrobial resistance pathogens in the healthcare setting"/>
        </authorList>
    </citation>
    <scope>NUCLEOTIDE SEQUENCE</scope>
    <source>
        <strain evidence="4">2021GO-0154</strain>
    </source>
</reference>
<comment type="caution">
    <text evidence="4">The sequence shown here is derived from an EMBL/GenBank/DDBJ whole genome shotgun (WGS) entry which is preliminary data.</text>
</comment>
<feature type="domain" description="Nudix hydrolase" evidence="3">
    <location>
        <begin position="6"/>
        <end position="91"/>
    </location>
</feature>
<dbReference type="EMBL" id="ABMABF030000003">
    <property type="protein sequence ID" value="EMJ5133404.1"/>
    <property type="molecule type" value="Genomic_DNA"/>
</dbReference>
<evidence type="ECO:0000256" key="2">
    <source>
        <dbReference type="ARBA" id="ARBA00022801"/>
    </source>
</evidence>
<dbReference type="GO" id="GO:0016787">
    <property type="term" value="F:hydrolase activity"/>
    <property type="evidence" value="ECO:0007669"/>
    <property type="project" value="UniProtKB-KW"/>
</dbReference>
<dbReference type="AlphaFoldDB" id="A0AAI9D9Q1"/>
<dbReference type="RefSeq" id="WP_140182821.1">
    <property type="nucleotide sequence ID" value="NZ_CANMXG010000003.1"/>
</dbReference>
<comment type="cofactor">
    <cofactor evidence="1">
        <name>Mg(2+)</name>
        <dbReference type="ChEBI" id="CHEBI:18420"/>
    </cofactor>
</comment>
<dbReference type="Pfam" id="PF00293">
    <property type="entry name" value="NUDIX"/>
    <property type="match status" value="1"/>
</dbReference>
<organism evidence="4">
    <name type="scientific">Providencia stuartii</name>
    <dbReference type="NCBI Taxonomy" id="588"/>
    <lineage>
        <taxon>Bacteria</taxon>
        <taxon>Pseudomonadati</taxon>
        <taxon>Pseudomonadota</taxon>
        <taxon>Gammaproteobacteria</taxon>
        <taxon>Enterobacterales</taxon>
        <taxon>Morganellaceae</taxon>
        <taxon>Providencia</taxon>
    </lineage>
</organism>
<protein>
    <submittedName>
        <fullName evidence="4">NUDIX domain-containing protein</fullName>
    </submittedName>
</protein>
<gene>
    <name evidence="4" type="ORF">RG298_001086</name>
</gene>
<evidence type="ECO:0000313" key="4">
    <source>
        <dbReference type="EMBL" id="EMJ5133404.1"/>
    </source>
</evidence>
<keyword evidence="2" id="KW-0378">Hydrolase</keyword>